<comment type="cofactor">
    <cofactor evidence="9">
        <name>Mg(2+)</name>
        <dbReference type="ChEBI" id="CHEBI:18420"/>
    </cofactor>
</comment>
<dbReference type="PRINTS" id="PR01020">
    <property type="entry name" value="LPSBIOSNTHSS"/>
</dbReference>
<comment type="catalytic activity">
    <reaction evidence="8 9">
        <text>(R)-4'-phosphopantetheine + ATP + H(+) = 3'-dephospho-CoA + diphosphate</text>
        <dbReference type="Rhea" id="RHEA:19801"/>
        <dbReference type="ChEBI" id="CHEBI:15378"/>
        <dbReference type="ChEBI" id="CHEBI:30616"/>
        <dbReference type="ChEBI" id="CHEBI:33019"/>
        <dbReference type="ChEBI" id="CHEBI:57328"/>
        <dbReference type="ChEBI" id="CHEBI:61723"/>
        <dbReference type="EC" id="2.7.7.3"/>
    </reaction>
</comment>
<dbReference type="GO" id="GO:0004595">
    <property type="term" value="F:pantetheine-phosphate adenylyltransferase activity"/>
    <property type="evidence" value="ECO:0007669"/>
    <property type="project" value="UniProtKB-UniRule"/>
</dbReference>
<dbReference type="Proteomes" id="UP000279470">
    <property type="component" value="Unassembled WGS sequence"/>
</dbReference>
<dbReference type="PANTHER" id="PTHR21342:SF1">
    <property type="entry name" value="PHOSPHOPANTETHEINE ADENYLYLTRANSFERASE"/>
    <property type="match status" value="1"/>
</dbReference>
<evidence type="ECO:0000256" key="7">
    <source>
        <dbReference type="ARBA" id="ARBA00022993"/>
    </source>
</evidence>
<comment type="pathway">
    <text evidence="9">Cofactor biosynthesis; coenzyme A biosynthesis; CoA from (R)-pantothenate: step 4/5.</text>
</comment>
<feature type="binding site" evidence="9">
    <location>
        <begin position="12"/>
        <end position="13"/>
    </location>
    <ligand>
        <name>ATP</name>
        <dbReference type="ChEBI" id="CHEBI:30616"/>
    </ligand>
</feature>
<dbReference type="SUPFAM" id="SSF52374">
    <property type="entry name" value="Nucleotidylyl transferase"/>
    <property type="match status" value="1"/>
</dbReference>
<sequence>MTNKKTAVYPGTFDPITLGHLDIIKRSAILFDKLIIGIAENSQKSPLFSANDRVDMIKYELDKLYTKNIVVKSFNGLLVEFVKKESAHIIIRGLRAVADFEYEFQMSFVNKTLENKIETVFLPATENVHFISSTFVKEVTKLGGNTKKLVSQNVQKLLIEKFKNV</sequence>
<name>A0A3R9ZRF1_9RICK</name>
<keyword evidence="6 9" id="KW-0460">Magnesium</keyword>
<evidence type="ECO:0000256" key="8">
    <source>
        <dbReference type="ARBA" id="ARBA00029346"/>
    </source>
</evidence>
<dbReference type="GO" id="GO:0005524">
    <property type="term" value="F:ATP binding"/>
    <property type="evidence" value="ECO:0007669"/>
    <property type="project" value="UniProtKB-KW"/>
</dbReference>
<keyword evidence="2 9" id="KW-0808">Transferase</keyword>
<keyword evidence="3 9" id="KW-0548">Nucleotidyltransferase</keyword>
<dbReference type="CDD" id="cd02163">
    <property type="entry name" value="PPAT"/>
    <property type="match status" value="1"/>
</dbReference>
<comment type="subcellular location">
    <subcellularLocation>
        <location evidence="9">Cytoplasm</location>
    </subcellularLocation>
</comment>
<dbReference type="InterPro" id="IPR004821">
    <property type="entry name" value="Cyt_trans-like"/>
</dbReference>
<evidence type="ECO:0000313" key="11">
    <source>
        <dbReference type="EMBL" id="RST70063.1"/>
    </source>
</evidence>
<dbReference type="NCBIfam" id="TIGR00125">
    <property type="entry name" value="cyt_tran_rel"/>
    <property type="match status" value="1"/>
</dbReference>
<feature type="binding site" evidence="9">
    <location>
        <position position="78"/>
    </location>
    <ligand>
        <name>substrate</name>
    </ligand>
</feature>
<feature type="binding site" evidence="9">
    <location>
        <begin position="128"/>
        <end position="134"/>
    </location>
    <ligand>
        <name>ATP</name>
        <dbReference type="ChEBI" id="CHEBI:30616"/>
    </ligand>
</feature>
<evidence type="ECO:0000256" key="4">
    <source>
        <dbReference type="ARBA" id="ARBA00022741"/>
    </source>
</evidence>
<keyword evidence="5 9" id="KW-0067">ATP-binding</keyword>
<comment type="subunit">
    <text evidence="9">Homohexamer.</text>
</comment>
<feature type="binding site" evidence="9">
    <location>
        <position position="103"/>
    </location>
    <ligand>
        <name>ATP</name>
        <dbReference type="ChEBI" id="CHEBI:30616"/>
    </ligand>
</feature>
<feature type="binding site" evidence="9">
    <location>
        <begin position="93"/>
        <end position="95"/>
    </location>
    <ligand>
        <name>ATP</name>
        <dbReference type="ChEBI" id="CHEBI:30616"/>
    </ligand>
</feature>
<dbReference type="UniPathway" id="UPA00241">
    <property type="reaction ID" value="UER00355"/>
</dbReference>
<evidence type="ECO:0000256" key="6">
    <source>
        <dbReference type="ARBA" id="ARBA00022842"/>
    </source>
</evidence>
<dbReference type="GO" id="GO:0005737">
    <property type="term" value="C:cytoplasm"/>
    <property type="evidence" value="ECO:0007669"/>
    <property type="project" value="UniProtKB-SubCell"/>
</dbReference>
<dbReference type="PANTHER" id="PTHR21342">
    <property type="entry name" value="PHOSPHOPANTETHEINE ADENYLYLTRANSFERASE"/>
    <property type="match status" value="1"/>
</dbReference>
<evidence type="ECO:0000313" key="12">
    <source>
        <dbReference type="Proteomes" id="UP000279470"/>
    </source>
</evidence>
<feature type="domain" description="Cytidyltransferase-like" evidence="10">
    <location>
        <begin position="8"/>
        <end position="138"/>
    </location>
</feature>
<accession>A0A3R9ZRF1</accession>
<dbReference type="NCBIfam" id="TIGR01510">
    <property type="entry name" value="coaD_prev_kdtB"/>
    <property type="match status" value="1"/>
</dbReference>
<keyword evidence="7 9" id="KW-0173">Coenzyme A biosynthesis</keyword>
<feature type="binding site" evidence="9">
    <location>
        <position position="44"/>
    </location>
    <ligand>
        <name>substrate</name>
    </ligand>
</feature>
<evidence type="ECO:0000256" key="9">
    <source>
        <dbReference type="HAMAP-Rule" id="MF_00151"/>
    </source>
</evidence>
<keyword evidence="1 9" id="KW-0963">Cytoplasm</keyword>
<comment type="caution">
    <text evidence="11">The sequence shown here is derived from an EMBL/GenBank/DDBJ whole genome shotgun (WGS) entry which is preliminary data.</text>
</comment>
<feature type="binding site" evidence="9">
    <location>
        <position position="12"/>
    </location>
    <ligand>
        <name>substrate</name>
    </ligand>
</feature>
<dbReference type="OrthoDB" id="9806661at2"/>
<keyword evidence="4 9" id="KW-0547">Nucleotide-binding</keyword>
<dbReference type="EMBL" id="RXFM01000017">
    <property type="protein sequence ID" value="RST70063.1"/>
    <property type="molecule type" value="Genomic_DNA"/>
</dbReference>
<feature type="binding site" evidence="9">
    <location>
        <position position="92"/>
    </location>
    <ligand>
        <name>substrate</name>
    </ligand>
</feature>
<dbReference type="InterPro" id="IPR014729">
    <property type="entry name" value="Rossmann-like_a/b/a_fold"/>
</dbReference>
<dbReference type="Pfam" id="PF01467">
    <property type="entry name" value="CTP_transf_like"/>
    <property type="match status" value="1"/>
</dbReference>
<comment type="function">
    <text evidence="9">Reversibly transfers an adenylyl group from ATP to 4'-phosphopantetheine, yielding dephospho-CoA (dPCoA) and pyrophosphate.</text>
</comment>
<dbReference type="GO" id="GO:0015937">
    <property type="term" value="P:coenzyme A biosynthetic process"/>
    <property type="evidence" value="ECO:0007669"/>
    <property type="project" value="UniProtKB-UniRule"/>
</dbReference>
<comment type="similarity">
    <text evidence="9">Belongs to the bacterial CoaD family.</text>
</comment>
<dbReference type="Gene3D" id="3.40.50.620">
    <property type="entry name" value="HUPs"/>
    <property type="match status" value="1"/>
</dbReference>
<organism evidence="11 12">
    <name type="scientific">Candidatus Aquarickettsia rohweri</name>
    <dbReference type="NCBI Taxonomy" id="2602574"/>
    <lineage>
        <taxon>Bacteria</taxon>
        <taxon>Pseudomonadati</taxon>
        <taxon>Pseudomonadota</taxon>
        <taxon>Alphaproteobacteria</taxon>
        <taxon>Rickettsiales</taxon>
        <taxon>Candidatus Midichloriaceae</taxon>
        <taxon>Candidatus Aquarickettsia</taxon>
    </lineage>
</organism>
<dbReference type="EC" id="2.7.7.3" evidence="9"/>
<reference evidence="12" key="1">
    <citation type="submission" date="2018-11" db="EMBL/GenBank/DDBJ databases">
        <title>Phylogenetic, genomic, and biogeographic characterization of a novel and ubiquitous marine invertebrate-associated Rickettsiales parasite, Candidatus Marinoinvertebrata rohwerii, gen. nov., sp. nov.</title>
        <authorList>
            <person name="Klinges J.G."/>
            <person name="Rosales S.M."/>
            <person name="Mcminds R."/>
            <person name="Shaver E.C."/>
            <person name="Shantz A."/>
            <person name="Peters E.C."/>
            <person name="Burkepile D.E."/>
            <person name="Silliman B.R."/>
            <person name="Vega Thurber R.L."/>
        </authorList>
    </citation>
    <scope>NUCLEOTIDE SEQUENCE [LARGE SCALE GENOMIC DNA]</scope>
    <source>
        <strain evidence="12">a_cerv_44</strain>
    </source>
</reference>
<evidence type="ECO:0000259" key="10">
    <source>
        <dbReference type="Pfam" id="PF01467"/>
    </source>
</evidence>
<feature type="binding site" evidence="9">
    <location>
        <position position="20"/>
    </location>
    <ligand>
        <name>ATP</name>
        <dbReference type="ChEBI" id="CHEBI:30616"/>
    </ligand>
</feature>
<dbReference type="HAMAP" id="MF_00151">
    <property type="entry name" value="PPAT_bact"/>
    <property type="match status" value="1"/>
</dbReference>
<evidence type="ECO:0000256" key="1">
    <source>
        <dbReference type="ARBA" id="ARBA00022490"/>
    </source>
</evidence>
<evidence type="ECO:0000256" key="5">
    <source>
        <dbReference type="ARBA" id="ARBA00022840"/>
    </source>
</evidence>
<dbReference type="InterPro" id="IPR001980">
    <property type="entry name" value="PPAT"/>
</dbReference>
<evidence type="ECO:0000256" key="2">
    <source>
        <dbReference type="ARBA" id="ARBA00022679"/>
    </source>
</evidence>
<proteinExistence type="inferred from homology"/>
<evidence type="ECO:0000256" key="3">
    <source>
        <dbReference type="ARBA" id="ARBA00022695"/>
    </source>
</evidence>
<dbReference type="AlphaFoldDB" id="A0A3R9ZRF1"/>
<gene>
    <name evidence="9" type="primary">coaD</name>
    <name evidence="11" type="ORF">EIC27_01950</name>
</gene>
<keyword evidence="12" id="KW-1185">Reference proteome</keyword>
<protein>
    <recommendedName>
        <fullName evidence="9">Phosphopantetheine adenylyltransferase</fullName>
        <ecNumber evidence="9">2.7.7.3</ecNumber>
    </recommendedName>
    <alternativeName>
        <fullName evidence="9">Dephospho-CoA pyrophosphorylase</fullName>
    </alternativeName>
    <alternativeName>
        <fullName evidence="9">Pantetheine-phosphate adenylyltransferase</fullName>
        <shortName evidence="9">PPAT</shortName>
    </alternativeName>
</protein>
<feature type="site" description="Transition state stabilizer" evidence="9">
    <location>
        <position position="20"/>
    </location>
</feature>